<evidence type="ECO:0000256" key="1">
    <source>
        <dbReference type="ARBA" id="ARBA00009865"/>
    </source>
</evidence>
<reference evidence="8 9" key="1">
    <citation type="submission" date="2019-11" db="EMBL/GenBank/DDBJ databases">
        <title>Draft genome sequences of five Paenibacillus species of dairy origin.</title>
        <authorList>
            <person name="Olajide A.M."/>
            <person name="Chen S."/>
            <person name="Lapointe G."/>
        </authorList>
    </citation>
    <scope>NUCLEOTIDE SEQUENCE [LARGE SCALE GENOMIC DNA]</scope>
    <source>
        <strain evidence="8 9">12CR55</strain>
    </source>
</reference>
<evidence type="ECO:0000256" key="2">
    <source>
        <dbReference type="ARBA" id="ARBA00022801"/>
    </source>
</evidence>
<evidence type="ECO:0000256" key="5">
    <source>
        <dbReference type="PIRSR" id="PIRSR606710-2"/>
    </source>
</evidence>
<dbReference type="InterPro" id="IPR051795">
    <property type="entry name" value="Glycosyl_Hydrlase_43"/>
</dbReference>
<dbReference type="InterPro" id="IPR013320">
    <property type="entry name" value="ConA-like_dom_sf"/>
</dbReference>
<dbReference type="InterPro" id="IPR041542">
    <property type="entry name" value="GH43_C2"/>
</dbReference>
<dbReference type="PANTHER" id="PTHR42812">
    <property type="entry name" value="BETA-XYLOSIDASE"/>
    <property type="match status" value="1"/>
</dbReference>
<dbReference type="Proteomes" id="UP000447876">
    <property type="component" value="Unassembled WGS sequence"/>
</dbReference>
<dbReference type="Pfam" id="PF04616">
    <property type="entry name" value="Glyco_hydro_43"/>
    <property type="match status" value="1"/>
</dbReference>
<accession>A0A7X3CMU8</accession>
<comment type="similarity">
    <text evidence="1 6">Belongs to the glycosyl hydrolase 43 family.</text>
</comment>
<dbReference type="EMBL" id="WNZW01000004">
    <property type="protein sequence ID" value="MUG46018.1"/>
    <property type="molecule type" value="Genomic_DNA"/>
</dbReference>
<keyword evidence="2 6" id="KW-0378">Hydrolase</keyword>
<sequence length="511" mass="56671">MKQIYSNPVLPGFYPDPSVIRVDSDYYMAASSFEYVPGLPIFRSKDLIHWQQIGHALTRKSQIDLSGRRSSEGIYAPTLRHHEGVFYIITTDVMGIGNFYMTAADPAGPWSDPIRIPYGNIDPSLMFDDDGTVYVTAQMGADKDSHIIQYEIDIATGAALSEPVVVARGDGGVWTEGPHLYKIKGRYYLTCACGGTGRDHRVLVYRGDAPYGPFEMMPYPMLTHNRLADDPIQNVGHADLVEDSEGRWWAMFLGVRPVDGQYSVLGRETFLAPVQWTEDGWPVVDNNEGTVRLEMTAEGTFIPLPSLASAAEPYWRDDFTDDQLGPRWAFLLAPQEEQVLLGTRPGYVMLMGNSLALRDTGPALFLGVRQQHRIVAVSTELHFVPENEGEEAGIAVRLNERGNLTLGIRREGEAQLLIAMMTDQGETTVLAEKPVPAERVWLRVIAREREYALLYSLDGEAWHVTGAAPARALSPESNGGFTGALLGMYATGNGRDSKTPAYFDYFSYQAE</sequence>
<dbReference type="OrthoDB" id="9801455at2"/>
<gene>
    <name evidence="8" type="ORF">GNP95_13565</name>
</gene>
<evidence type="ECO:0000313" key="8">
    <source>
        <dbReference type="EMBL" id="MUG46018.1"/>
    </source>
</evidence>
<dbReference type="PANTHER" id="PTHR42812:SF12">
    <property type="entry name" value="BETA-XYLOSIDASE-RELATED"/>
    <property type="match status" value="1"/>
</dbReference>
<evidence type="ECO:0000259" key="7">
    <source>
        <dbReference type="Pfam" id="PF17851"/>
    </source>
</evidence>
<dbReference type="GO" id="GO:0005975">
    <property type="term" value="P:carbohydrate metabolic process"/>
    <property type="evidence" value="ECO:0007669"/>
    <property type="project" value="InterPro"/>
</dbReference>
<dbReference type="GO" id="GO:0004553">
    <property type="term" value="F:hydrolase activity, hydrolyzing O-glycosyl compounds"/>
    <property type="evidence" value="ECO:0007669"/>
    <property type="project" value="InterPro"/>
</dbReference>
<dbReference type="AlphaFoldDB" id="A0A7X3CMU8"/>
<feature type="site" description="Important for catalytic activity, responsible for pKa modulation of the active site Glu and correct orientation of both the proton donor and substrate" evidence="5">
    <location>
        <position position="122"/>
    </location>
</feature>
<evidence type="ECO:0000256" key="3">
    <source>
        <dbReference type="ARBA" id="ARBA00023295"/>
    </source>
</evidence>
<keyword evidence="3 6" id="KW-0326">Glycosidase</keyword>
<dbReference type="InterPro" id="IPR006710">
    <property type="entry name" value="Glyco_hydro_43"/>
</dbReference>
<feature type="domain" description="Beta-xylosidase C-terminal Concanavalin A-like" evidence="7">
    <location>
        <begin position="316"/>
        <end position="509"/>
    </location>
</feature>
<dbReference type="CDD" id="cd18617">
    <property type="entry name" value="GH43_XynB-like"/>
    <property type="match status" value="1"/>
</dbReference>
<dbReference type="Gene3D" id="2.115.10.20">
    <property type="entry name" value="Glycosyl hydrolase domain, family 43"/>
    <property type="match status" value="1"/>
</dbReference>
<evidence type="ECO:0000313" key="9">
    <source>
        <dbReference type="Proteomes" id="UP000447876"/>
    </source>
</evidence>
<proteinExistence type="inferred from homology"/>
<dbReference type="Pfam" id="PF17851">
    <property type="entry name" value="GH43_C2"/>
    <property type="match status" value="1"/>
</dbReference>
<evidence type="ECO:0000256" key="4">
    <source>
        <dbReference type="PIRSR" id="PIRSR606710-1"/>
    </source>
</evidence>
<dbReference type="InterPro" id="IPR023296">
    <property type="entry name" value="Glyco_hydro_beta-prop_sf"/>
</dbReference>
<dbReference type="SUPFAM" id="SSF75005">
    <property type="entry name" value="Arabinanase/levansucrase/invertase"/>
    <property type="match status" value="1"/>
</dbReference>
<name>A0A7X3CMU8_9BACL</name>
<comment type="caution">
    <text evidence="8">The sequence shown here is derived from an EMBL/GenBank/DDBJ whole genome shotgun (WGS) entry which is preliminary data.</text>
</comment>
<organism evidence="8 9">
    <name type="scientific">Paenibacillus woosongensis</name>
    <dbReference type="NCBI Taxonomy" id="307580"/>
    <lineage>
        <taxon>Bacteria</taxon>
        <taxon>Bacillati</taxon>
        <taxon>Bacillota</taxon>
        <taxon>Bacilli</taxon>
        <taxon>Bacillales</taxon>
        <taxon>Paenibacillaceae</taxon>
        <taxon>Paenibacillus</taxon>
    </lineage>
</organism>
<dbReference type="Gene3D" id="2.60.120.200">
    <property type="match status" value="1"/>
</dbReference>
<dbReference type="RefSeq" id="WP_155611421.1">
    <property type="nucleotide sequence ID" value="NZ_WNZW01000004.1"/>
</dbReference>
<feature type="active site" description="Proton donor" evidence="4">
    <location>
        <position position="176"/>
    </location>
</feature>
<evidence type="ECO:0000256" key="6">
    <source>
        <dbReference type="RuleBase" id="RU361187"/>
    </source>
</evidence>
<dbReference type="SUPFAM" id="SSF49899">
    <property type="entry name" value="Concanavalin A-like lectins/glucanases"/>
    <property type="match status" value="1"/>
</dbReference>
<protein>
    <submittedName>
        <fullName evidence="8">Family 43 glycosylhydrolase</fullName>
    </submittedName>
</protein>
<feature type="active site" description="Proton acceptor" evidence="4">
    <location>
        <position position="16"/>
    </location>
</feature>